<evidence type="ECO:0000313" key="3">
    <source>
        <dbReference type="WBParaSite" id="NBR_0000411801-mRNA-1"/>
    </source>
</evidence>
<dbReference type="Proteomes" id="UP000271162">
    <property type="component" value="Unassembled WGS sequence"/>
</dbReference>
<evidence type="ECO:0000313" key="2">
    <source>
        <dbReference type="Proteomes" id="UP000271162"/>
    </source>
</evidence>
<evidence type="ECO:0000313" key="1">
    <source>
        <dbReference type="EMBL" id="VDL67707.1"/>
    </source>
</evidence>
<keyword evidence="2" id="KW-1185">Reference proteome</keyword>
<reference evidence="1 2" key="2">
    <citation type="submission" date="2018-11" db="EMBL/GenBank/DDBJ databases">
        <authorList>
            <consortium name="Pathogen Informatics"/>
        </authorList>
    </citation>
    <scope>NUCLEOTIDE SEQUENCE [LARGE SCALE GENOMIC DNA]</scope>
</reference>
<sequence>MNGISANATAHMAASTGEYSTDFLYIPSAHVNYFSDLMRIFHRVHLSERYAIAKFLQTVPAAKFVA</sequence>
<proteinExistence type="predicted"/>
<protein>
    <submittedName>
        <fullName evidence="3">Transposase</fullName>
    </submittedName>
</protein>
<dbReference type="AlphaFoldDB" id="A0A0N4XNL6"/>
<reference evidence="3" key="1">
    <citation type="submission" date="2017-02" db="UniProtKB">
        <authorList>
            <consortium name="WormBaseParasite"/>
        </authorList>
    </citation>
    <scope>IDENTIFICATION</scope>
</reference>
<organism evidence="3">
    <name type="scientific">Nippostrongylus brasiliensis</name>
    <name type="common">Rat hookworm</name>
    <dbReference type="NCBI Taxonomy" id="27835"/>
    <lineage>
        <taxon>Eukaryota</taxon>
        <taxon>Metazoa</taxon>
        <taxon>Ecdysozoa</taxon>
        <taxon>Nematoda</taxon>
        <taxon>Chromadorea</taxon>
        <taxon>Rhabditida</taxon>
        <taxon>Rhabditina</taxon>
        <taxon>Rhabditomorpha</taxon>
        <taxon>Strongyloidea</taxon>
        <taxon>Heligmosomidae</taxon>
        <taxon>Nippostrongylus</taxon>
    </lineage>
</organism>
<gene>
    <name evidence="1" type="ORF">NBR_LOCUS4118</name>
</gene>
<accession>A0A0N4XNL6</accession>
<dbReference type="EMBL" id="UYSL01007124">
    <property type="protein sequence ID" value="VDL67707.1"/>
    <property type="molecule type" value="Genomic_DNA"/>
</dbReference>
<dbReference type="WBParaSite" id="NBR_0000411801-mRNA-1">
    <property type="protein sequence ID" value="NBR_0000411801-mRNA-1"/>
    <property type="gene ID" value="NBR_0000411801"/>
</dbReference>
<name>A0A0N4XNL6_NIPBR</name>